<dbReference type="OrthoDB" id="730498at2"/>
<keyword evidence="2" id="KW-0201">Cytochrome c-type biogenesis</keyword>
<dbReference type="PROSITE" id="PS00194">
    <property type="entry name" value="THIOREDOXIN_1"/>
    <property type="match status" value="1"/>
</dbReference>
<dbReference type="AlphaFoldDB" id="A0A2U2PH76"/>
<gene>
    <name evidence="5" type="ORF">DDR33_11335</name>
</gene>
<evidence type="ECO:0000256" key="1">
    <source>
        <dbReference type="ARBA" id="ARBA00004196"/>
    </source>
</evidence>
<evidence type="ECO:0000259" key="4">
    <source>
        <dbReference type="PROSITE" id="PS51352"/>
    </source>
</evidence>
<dbReference type="InterPro" id="IPR036249">
    <property type="entry name" value="Thioredoxin-like_sf"/>
</dbReference>
<dbReference type="PANTHER" id="PTHR42852">
    <property type="entry name" value="THIOL:DISULFIDE INTERCHANGE PROTEIN DSBE"/>
    <property type="match status" value="1"/>
</dbReference>
<dbReference type="InterPro" id="IPR050553">
    <property type="entry name" value="Thioredoxin_ResA/DsbE_sf"/>
</dbReference>
<dbReference type="InterPro" id="IPR013766">
    <property type="entry name" value="Thioredoxin_domain"/>
</dbReference>
<reference evidence="5 6" key="1">
    <citation type="submission" date="2018-04" db="EMBL/GenBank/DDBJ databases">
        <title>Pedobacter chongqingensis sp. nov., isolated from a rottenly hemp rope.</title>
        <authorList>
            <person name="Cai Y."/>
        </authorList>
    </citation>
    <scope>NUCLEOTIDE SEQUENCE [LARGE SCALE GENOMIC DNA]</scope>
    <source>
        <strain evidence="5 6">FJ4-8</strain>
    </source>
</reference>
<organism evidence="5 6">
    <name type="scientific">Pararcticibacter amylolyticus</name>
    <dbReference type="NCBI Taxonomy" id="2173175"/>
    <lineage>
        <taxon>Bacteria</taxon>
        <taxon>Pseudomonadati</taxon>
        <taxon>Bacteroidota</taxon>
        <taxon>Sphingobacteriia</taxon>
        <taxon>Sphingobacteriales</taxon>
        <taxon>Sphingobacteriaceae</taxon>
        <taxon>Pararcticibacter</taxon>
    </lineage>
</organism>
<sequence length="587" mass="65549">MKVIAKLYSAALIAALFSTPGIEVSAQVLQKNVPAIPGEAKLAKLKSAVEANPDDMDSIQAYYDAFLEVRPGQEKELAAQIKAWSVQFPSSYYFPAYLKRAAKLAARTTDPEILEGLKKAVEAAPDSLSVHQAYIEAVSPDNPEIFARYDELMKEFPQSAMVSYALAKAYLDKESPKAKPYLLKAVATNPQFAPAWYGLWIDDLRWGNFEEGCEYIRKAIAADPTNPLYQYRYATSFMGLDQEKFTDLSFKIARDFPESEYADRALGYLASCSGNAEIRTKCYQMLHDNFPMERAEPYMTSYFDVLLAENPEKARELAIEMKSKNSDGWGDLLTQAEYFIRGRKLMDQSQPAEALTVLNKVKLSQYSAYGNESLLRLMAEATDKTGDHQAAYAMLMKVFVKEPSPALSRDLYAYGLKSGKDQAAVKADIYTRLNAQAKAATPFTLKKYIGEGSASLADYKGKVLLLTYWFPGCGPCRAEMPFFENVVKQYKSKPLAYVGINIVAEQNDYVIPFHNSSGFSFTPLEEVKGRDKGNLDNKGAAPANFLIDQNGRIIFSDFLIHAENEGHLKMMVDLLLEAPAEFTKQKS</sequence>
<dbReference type="GO" id="GO:0016491">
    <property type="term" value="F:oxidoreductase activity"/>
    <property type="evidence" value="ECO:0007669"/>
    <property type="project" value="InterPro"/>
</dbReference>
<dbReference type="GO" id="GO:0006950">
    <property type="term" value="P:response to stress"/>
    <property type="evidence" value="ECO:0007669"/>
    <property type="project" value="UniProtKB-ARBA"/>
</dbReference>
<dbReference type="PROSITE" id="PS51352">
    <property type="entry name" value="THIOREDOXIN_2"/>
    <property type="match status" value="1"/>
</dbReference>
<evidence type="ECO:0000313" key="5">
    <source>
        <dbReference type="EMBL" id="PWG80612.1"/>
    </source>
</evidence>
<evidence type="ECO:0000256" key="2">
    <source>
        <dbReference type="ARBA" id="ARBA00022748"/>
    </source>
</evidence>
<name>A0A2U2PH76_9SPHI</name>
<protein>
    <recommendedName>
        <fullName evidence="4">Thioredoxin domain-containing protein</fullName>
    </recommendedName>
</protein>
<dbReference type="InterPro" id="IPR013740">
    <property type="entry name" value="Redoxin"/>
</dbReference>
<dbReference type="PANTHER" id="PTHR42852:SF17">
    <property type="entry name" value="THIOREDOXIN-LIKE PROTEIN HI_1115"/>
    <property type="match status" value="1"/>
</dbReference>
<dbReference type="InterPro" id="IPR011990">
    <property type="entry name" value="TPR-like_helical_dom_sf"/>
</dbReference>
<dbReference type="Gene3D" id="1.25.40.10">
    <property type="entry name" value="Tetratricopeptide repeat domain"/>
    <property type="match status" value="1"/>
</dbReference>
<dbReference type="RefSeq" id="WP_109415899.1">
    <property type="nucleotide sequence ID" value="NZ_QEAS01000008.1"/>
</dbReference>
<dbReference type="GO" id="GO:0030313">
    <property type="term" value="C:cell envelope"/>
    <property type="evidence" value="ECO:0007669"/>
    <property type="project" value="UniProtKB-SubCell"/>
</dbReference>
<comment type="subcellular location">
    <subcellularLocation>
        <location evidence="1">Cell envelope</location>
    </subcellularLocation>
</comment>
<evidence type="ECO:0000256" key="3">
    <source>
        <dbReference type="ARBA" id="ARBA00023284"/>
    </source>
</evidence>
<proteinExistence type="predicted"/>
<dbReference type="Proteomes" id="UP000245647">
    <property type="component" value="Unassembled WGS sequence"/>
</dbReference>
<dbReference type="Gene3D" id="3.40.30.10">
    <property type="entry name" value="Glutaredoxin"/>
    <property type="match status" value="1"/>
</dbReference>
<accession>A0A2U2PH76</accession>
<dbReference type="SUPFAM" id="SSF52833">
    <property type="entry name" value="Thioredoxin-like"/>
    <property type="match status" value="1"/>
</dbReference>
<keyword evidence="3" id="KW-0676">Redox-active center</keyword>
<comment type="caution">
    <text evidence="5">The sequence shown here is derived from an EMBL/GenBank/DDBJ whole genome shotgun (WGS) entry which is preliminary data.</text>
</comment>
<dbReference type="InterPro" id="IPR017937">
    <property type="entry name" value="Thioredoxin_CS"/>
</dbReference>
<dbReference type="GO" id="GO:0017004">
    <property type="term" value="P:cytochrome complex assembly"/>
    <property type="evidence" value="ECO:0007669"/>
    <property type="project" value="UniProtKB-KW"/>
</dbReference>
<evidence type="ECO:0000313" key="6">
    <source>
        <dbReference type="Proteomes" id="UP000245647"/>
    </source>
</evidence>
<dbReference type="Pfam" id="PF08534">
    <property type="entry name" value="Redoxin"/>
    <property type="match status" value="1"/>
</dbReference>
<keyword evidence="6" id="KW-1185">Reference proteome</keyword>
<dbReference type="SUPFAM" id="SSF48452">
    <property type="entry name" value="TPR-like"/>
    <property type="match status" value="1"/>
</dbReference>
<dbReference type="CDD" id="cd02966">
    <property type="entry name" value="TlpA_like_family"/>
    <property type="match status" value="1"/>
</dbReference>
<dbReference type="EMBL" id="QEAS01000008">
    <property type="protein sequence ID" value="PWG80612.1"/>
    <property type="molecule type" value="Genomic_DNA"/>
</dbReference>
<feature type="domain" description="Thioredoxin" evidence="4">
    <location>
        <begin position="434"/>
        <end position="577"/>
    </location>
</feature>